<evidence type="ECO:0000259" key="1">
    <source>
        <dbReference type="Pfam" id="PF12697"/>
    </source>
</evidence>
<proteinExistence type="predicted"/>
<name>A0A918EDD6_9PSEU</name>
<reference evidence="2" key="1">
    <citation type="journal article" date="2014" name="Int. J. Syst. Evol. Microbiol.">
        <title>Complete genome sequence of Corynebacterium casei LMG S-19264T (=DSM 44701T), isolated from a smear-ripened cheese.</title>
        <authorList>
            <consortium name="US DOE Joint Genome Institute (JGI-PGF)"/>
            <person name="Walter F."/>
            <person name="Albersmeier A."/>
            <person name="Kalinowski J."/>
            <person name="Ruckert C."/>
        </authorList>
    </citation>
    <scope>NUCLEOTIDE SEQUENCE</scope>
    <source>
        <strain evidence="2">JCM 3313</strain>
    </source>
</reference>
<keyword evidence="3" id="KW-1185">Reference proteome</keyword>
<feature type="domain" description="AB hydrolase-1" evidence="1">
    <location>
        <begin position="40"/>
        <end position="271"/>
    </location>
</feature>
<accession>A0A918EDD6</accession>
<dbReference type="InterPro" id="IPR029058">
    <property type="entry name" value="AB_hydrolase_fold"/>
</dbReference>
<dbReference type="Gene3D" id="3.40.50.1820">
    <property type="entry name" value="alpha/beta hydrolase"/>
    <property type="match status" value="1"/>
</dbReference>
<evidence type="ECO:0000313" key="3">
    <source>
        <dbReference type="Proteomes" id="UP000639606"/>
    </source>
</evidence>
<sequence>MLSTATHRFAHGVTSAGAARGMVFTGLRRTSGDTHDVPLIVALHGGGYTSAYFDVPGYSLLDRAAGAGVPVIAVDRPGYGGSTPVPLGDSPYLANAATVDHLIGELWQTHGAGTAGIVLVGHSIGAQVALAIAGGRPRWPLLGLSVSGCLLRHGDGFAETWAAAPGTYLDVSVEEKAELMFGPEWTRRDDMPRASFFANVPVLTAELTGGAGWEKSFRDLAPEITVPVQLRHGRFDPLWGDADDQIPEFVAELESSPWIDAAAVPAAGHAIDYHRVGAAFHAQQLAFALTCAAQTISGP</sequence>
<dbReference type="Pfam" id="PF12697">
    <property type="entry name" value="Abhydrolase_6"/>
    <property type="match status" value="1"/>
</dbReference>
<dbReference type="AlphaFoldDB" id="A0A918EDD6"/>
<gene>
    <name evidence="2" type="ORF">GCM10010185_13730</name>
</gene>
<protein>
    <submittedName>
        <fullName evidence="2">Thioesterase</fullName>
    </submittedName>
</protein>
<dbReference type="RefSeq" id="WP_189222196.1">
    <property type="nucleotide sequence ID" value="NZ_BMRG01000002.1"/>
</dbReference>
<dbReference type="InterPro" id="IPR050228">
    <property type="entry name" value="Carboxylesterase_BioH"/>
</dbReference>
<dbReference type="PANTHER" id="PTHR43194">
    <property type="entry name" value="HYDROLASE ALPHA/BETA FOLD FAMILY"/>
    <property type="match status" value="1"/>
</dbReference>
<dbReference type="EMBL" id="BMRG01000002">
    <property type="protein sequence ID" value="GGP43377.1"/>
    <property type="molecule type" value="Genomic_DNA"/>
</dbReference>
<dbReference type="SUPFAM" id="SSF53474">
    <property type="entry name" value="alpha/beta-Hydrolases"/>
    <property type="match status" value="1"/>
</dbReference>
<reference evidence="2" key="2">
    <citation type="submission" date="2020-09" db="EMBL/GenBank/DDBJ databases">
        <authorList>
            <person name="Sun Q."/>
            <person name="Ohkuma M."/>
        </authorList>
    </citation>
    <scope>NUCLEOTIDE SEQUENCE</scope>
    <source>
        <strain evidence="2">JCM 3313</strain>
    </source>
</reference>
<dbReference type="Proteomes" id="UP000639606">
    <property type="component" value="Unassembled WGS sequence"/>
</dbReference>
<evidence type="ECO:0000313" key="2">
    <source>
        <dbReference type="EMBL" id="GGP43377.1"/>
    </source>
</evidence>
<dbReference type="PANTHER" id="PTHR43194:SF2">
    <property type="entry name" value="PEROXISOMAL MEMBRANE PROTEIN LPX1"/>
    <property type="match status" value="1"/>
</dbReference>
<dbReference type="GO" id="GO:0003824">
    <property type="term" value="F:catalytic activity"/>
    <property type="evidence" value="ECO:0007669"/>
    <property type="project" value="UniProtKB-ARBA"/>
</dbReference>
<organism evidence="2 3">
    <name type="scientific">Saccharothrix coeruleofusca</name>
    <dbReference type="NCBI Taxonomy" id="33919"/>
    <lineage>
        <taxon>Bacteria</taxon>
        <taxon>Bacillati</taxon>
        <taxon>Actinomycetota</taxon>
        <taxon>Actinomycetes</taxon>
        <taxon>Pseudonocardiales</taxon>
        <taxon>Pseudonocardiaceae</taxon>
        <taxon>Saccharothrix</taxon>
    </lineage>
</organism>
<comment type="caution">
    <text evidence="2">The sequence shown here is derived from an EMBL/GenBank/DDBJ whole genome shotgun (WGS) entry which is preliminary data.</text>
</comment>
<dbReference type="InterPro" id="IPR000073">
    <property type="entry name" value="AB_hydrolase_1"/>
</dbReference>